<dbReference type="InterPro" id="IPR003594">
    <property type="entry name" value="HATPase_dom"/>
</dbReference>
<comment type="catalytic activity">
    <reaction evidence="1">
        <text>ATP + protein L-histidine = ADP + protein N-phospho-L-histidine.</text>
        <dbReference type="EC" id="2.7.13.3"/>
    </reaction>
</comment>
<keyword evidence="7" id="KW-0067">ATP-binding</keyword>
<evidence type="ECO:0000256" key="5">
    <source>
        <dbReference type="ARBA" id="ARBA00022741"/>
    </source>
</evidence>
<comment type="caution">
    <text evidence="10">The sequence shown here is derived from an EMBL/GenBank/DDBJ whole genome shotgun (WGS) entry which is preliminary data.</text>
</comment>
<feature type="domain" description="Histidine kinase" evidence="9">
    <location>
        <begin position="19"/>
        <end position="68"/>
    </location>
</feature>
<dbReference type="EC" id="2.7.13.3" evidence="2"/>
<dbReference type="GO" id="GO:0000160">
    <property type="term" value="P:phosphorelay signal transduction system"/>
    <property type="evidence" value="ECO:0007669"/>
    <property type="project" value="UniProtKB-KW"/>
</dbReference>
<evidence type="ECO:0000313" key="11">
    <source>
        <dbReference type="Proteomes" id="UP000177905"/>
    </source>
</evidence>
<keyword evidence="8" id="KW-0902">Two-component regulatory system</keyword>
<dbReference type="InterPro" id="IPR036890">
    <property type="entry name" value="HATPase_C_sf"/>
</dbReference>
<name>A0A1F4S8Y6_UNCSA</name>
<dbReference type="PROSITE" id="PS50109">
    <property type="entry name" value="HIS_KIN"/>
    <property type="match status" value="1"/>
</dbReference>
<evidence type="ECO:0000256" key="1">
    <source>
        <dbReference type="ARBA" id="ARBA00000085"/>
    </source>
</evidence>
<dbReference type="GO" id="GO:0005524">
    <property type="term" value="F:ATP binding"/>
    <property type="evidence" value="ECO:0007669"/>
    <property type="project" value="UniProtKB-KW"/>
</dbReference>
<protein>
    <recommendedName>
        <fullName evidence="2">histidine kinase</fullName>
        <ecNumber evidence="2">2.7.13.3</ecNumber>
    </recommendedName>
</protein>
<organism evidence="10 11">
    <name type="scientific">candidate division WOR-1 bacterium RIFOXYB2_FULL_36_35</name>
    <dbReference type="NCBI Taxonomy" id="1802578"/>
    <lineage>
        <taxon>Bacteria</taxon>
        <taxon>Bacillati</taxon>
        <taxon>Saganbacteria</taxon>
    </lineage>
</organism>
<evidence type="ECO:0000256" key="4">
    <source>
        <dbReference type="ARBA" id="ARBA00022679"/>
    </source>
</evidence>
<dbReference type="CDD" id="cd00075">
    <property type="entry name" value="HATPase"/>
    <property type="match status" value="1"/>
</dbReference>
<dbReference type="Pfam" id="PF02518">
    <property type="entry name" value="HATPase_c"/>
    <property type="match status" value="1"/>
</dbReference>
<evidence type="ECO:0000259" key="9">
    <source>
        <dbReference type="PROSITE" id="PS50109"/>
    </source>
</evidence>
<dbReference type="PANTHER" id="PTHR43065">
    <property type="entry name" value="SENSOR HISTIDINE KINASE"/>
    <property type="match status" value="1"/>
</dbReference>
<gene>
    <name evidence="10" type="ORF">A2290_05085</name>
</gene>
<evidence type="ECO:0000256" key="7">
    <source>
        <dbReference type="ARBA" id="ARBA00022840"/>
    </source>
</evidence>
<reference evidence="10 11" key="1">
    <citation type="journal article" date="2016" name="Nat. Commun.">
        <title>Thousands of microbial genomes shed light on interconnected biogeochemical processes in an aquifer system.</title>
        <authorList>
            <person name="Anantharaman K."/>
            <person name="Brown C.T."/>
            <person name="Hug L.A."/>
            <person name="Sharon I."/>
            <person name="Castelle C.J."/>
            <person name="Probst A.J."/>
            <person name="Thomas B.C."/>
            <person name="Singh A."/>
            <person name="Wilkins M.J."/>
            <person name="Karaoz U."/>
            <person name="Brodie E.L."/>
            <person name="Williams K.H."/>
            <person name="Hubbard S.S."/>
            <person name="Banfield J.F."/>
        </authorList>
    </citation>
    <scope>NUCLEOTIDE SEQUENCE [LARGE SCALE GENOMIC DNA]</scope>
</reference>
<evidence type="ECO:0000256" key="6">
    <source>
        <dbReference type="ARBA" id="ARBA00022777"/>
    </source>
</evidence>
<keyword evidence="5" id="KW-0547">Nucleotide-binding</keyword>
<dbReference type="SUPFAM" id="SSF55874">
    <property type="entry name" value="ATPase domain of HSP90 chaperone/DNA topoisomerase II/histidine kinase"/>
    <property type="match status" value="1"/>
</dbReference>
<dbReference type="GO" id="GO:0004673">
    <property type="term" value="F:protein histidine kinase activity"/>
    <property type="evidence" value="ECO:0007669"/>
    <property type="project" value="UniProtKB-EC"/>
</dbReference>
<dbReference type="InterPro" id="IPR005467">
    <property type="entry name" value="His_kinase_dom"/>
</dbReference>
<dbReference type="EMBL" id="MEUA01000001">
    <property type="protein sequence ID" value="OGC16869.1"/>
    <property type="molecule type" value="Genomic_DNA"/>
</dbReference>
<proteinExistence type="predicted"/>
<keyword evidence="3" id="KW-0597">Phosphoprotein</keyword>
<evidence type="ECO:0000256" key="3">
    <source>
        <dbReference type="ARBA" id="ARBA00022553"/>
    </source>
</evidence>
<evidence type="ECO:0000313" key="10">
    <source>
        <dbReference type="EMBL" id="OGC16869.1"/>
    </source>
</evidence>
<sequence>MPKDLGEGLPEGSGIKIPLAKIFEPFYTTKEDRVGLGLAIVKKIIEGHNGRIEVESEEGRVTRFVVIL</sequence>
<dbReference type="InterPro" id="IPR004358">
    <property type="entry name" value="Sig_transdc_His_kin-like_C"/>
</dbReference>
<evidence type="ECO:0000256" key="8">
    <source>
        <dbReference type="ARBA" id="ARBA00023012"/>
    </source>
</evidence>
<dbReference type="Proteomes" id="UP000177905">
    <property type="component" value="Unassembled WGS sequence"/>
</dbReference>
<keyword evidence="4" id="KW-0808">Transferase</keyword>
<accession>A0A1F4S8Y6</accession>
<dbReference type="PANTHER" id="PTHR43065:SF10">
    <property type="entry name" value="PEROXIDE STRESS-ACTIVATED HISTIDINE KINASE MAK3"/>
    <property type="match status" value="1"/>
</dbReference>
<keyword evidence="6" id="KW-0418">Kinase</keyword>
<dbReference type="AlphaFoldDB" id="A0A1F4S8Y6"/>
<dbReference type="PRINTS" id="PR00344">
    <property type="entry name" value="BCTRLSENSOR"/>
</dbReference>
<dbReference type="Gene3D" id="3.30.565.10">
    <property type="entry name" value="Histidine kinase-like ATPase, C-terminal domain"/>
    <property type="match status" value="1"/>
</dbReference>
<evidence type="ECO:0000256" key="2">
    <source>
        <dbReference type="ARBA" id="ARBA00012438"/>
    </source>
</evidence>